<dbReference type="EMBL" id="CABD030080312">
    <property type="status" value="NOT_ANNOTATED_CDS"/>
    <property type="molecule type" value="Genomic_DNA"/>
</dbReference>
<evidence type="ECO:0000313" key="1">
    <source>
        <dbReference type="Ensembl" id="ENSGGOP00000045005.1"/>
    </source>
</evidence>
<dbReference type="EMBL" id="CABD030080315">
    <property type="status" value="NOT_ANNOTATED_CDS"/>
    <property type="molecule type" value="Genomic_DNA"/>
</dbReference>
<keyword evidence="2" id="KW-1185">Reference proteome</keyword>
<dbReference type="EMBL" id="CABD030080314">
    <property type="status" value="NOT_ANNOTATED_CDS"/>
    <property type="molecule type" value="Genomic_DNA"/>
</dbReference>
<gene>
    <name evidence="1" type="primary">CAPN5</name>
</gene>
<dbReference type="InterPro" id="IPR038765">
    <property type="entry name" value="Papain-like_cys_pep_sf"/>
</dbReference>
<organism evidence="1 2">
    <name type="scientific">Gorilla gorilla gorilla</name>
    <name type="common">Western lowland gorilla</name>
    <dbReference type="NCBI Taxonomy" id="9595"/>
    <lineage>
        <taxon>Eukaryota</taxon>
        <taxon>Metazoa</taxon>
        <taxon>Chordata</taxon>
        <taxon>Craniata</taxon>
        <taxon>Vertebrata</taxon>
        <taxon>Euteleostomi</taxon>
        <taxon>Mammalia</taxon>
        <taxon>Eutheria</taxon>
        <taxon>Euarchontoglires</taxon>
        <taxon>Primates</taxon>
        <taxon>Haplorrhini</taxon>
        <taxon>Catarrhini</taxon>
        <taxon>Hominidae</taxon>
        <taxon>Gorilla</taxon>
    </lineage>
</organism>
<sequence>MFSCVKPYEDQNYSALRRDCRRRKVLFEDPLFPAADDSLYYKGTPGPAVRVLPPCTPPSWHQIKGPWCP</sequence>
<dbReference type="EMBL" id="CABD030080311">
    <property type="status" value="NOT_ANNOTATED_CDS"/>
    <property type="molecule type" value="Genomic_DNA"/>
</dbReference>
<reference evidence="1 2" key="2">
    <citation type="journal article" date="2012" name="Nature">
        <title>Insights into hominid evolution from the gorilla genome sequence.</title>
        <authorList>
            <person name="Scally A."/>
            <person name="Dutheil J.Y."/>
            <person name="Hillier L.W."/>
            <person name="Jordan G.E."/>
            <person name="Goodhead I."/>
            <person name="Herrero J."/>
            <person name="Hobolth A."/>
            <person name="Lappalainen T."/>
            <person name="Mailund T."/>
            <person name="Marques-Bonet T."/>
            <person name="McCarthy S."/>
            <person name="Montgomery S.H."/>
            <person name="Schwalie P.C."/>
            <person name="Tang Y.A."/>
            <person name="Ward M.C."/>
            <person name="Xue Y."/>
            <person name="Yngvadottir B."/>
            <person name="Alkan C."/>
            <person name="Andersen L.N."/>
            <person name="Ayub Q."/>
            <person name="Ball E.V."/>
            <person name="Beal K."/>
            <person name="Bradley B.J."/>
            <person name="Chen Y."/>
            <person name="Clee C.M."/>
            <person name="Fitzgerald S."/>
            <person name="Graves T.A."/>
            <person name="Gu Y."/>
            <person name="Heath P."/>
            <person name="Heger A."/>
            <person name="Karakoc E."/>
            <person name="Kolb-Kokocinski A."/>
            <person name="Laird G.K."/>
            <person name="Lunter G."/>
            <person name="Meader S."/>
            <person name="Mort M."/>
            <person name="Mullikin J.C."/>
            <person name="Munch K."/>
            <person name="O'Connor T.D."/>
            <person name="Phillips A.D."/>
            <person name="Prado-Martinez J."/>
            <person name="Rogers A.S."/>
            <person name="Sajjadian S."/>
            <person name="Schmidt D."/>
            <person name="Shaw K."/>
            <person name="Simpson J.T."/>
            <person name="Stenson P.D."/>
            <person name="Turner D.J."/>
            <person name="Vigilant L."/>
            <person name="Vilella A.J."/>
            <person name="Whitener W."/>
            <person name="Zhu B."/>
            <person name="Cooper D.N."/>
            <person name="de Jong P."/>
            <person name="Dermitzakis E.T."/>
            <person name="Eichler E.E."/>
            <person name="Flicek P."/>
            <person name="Goldman N."/>
            <person name="Mundy N.I."/>
            <person name="Ning Z."/>
            <person name="Odom D.T."/>
            <person name="Ponting C.P."/>
            <person name="Quail M.A."/>
            <person name="Ryder O.A."/>
            <person name="Searle S.M."/>
            <person name="Warren W.C."/>
            <person name="Wilson R.K."/>
            <person name="Schierup M.H."/>
            <person name="Rogers J."/>
            <person name="Tyler-Smith C."/>
            <person name="Durbin R."/>
        </authorList>
    </citation>
    <scope>NUCLEOTIDE SEQUENCE [LARGE SCALE GENOMIC DNA]</scope>
</reference>
<evidence type="ECO:0000313" key="2">
    <source>
        <dbReference type="Proteomes" id="UP000001519"/>
    </source>
</evidence>
<dbReference type="Ensembl" id="ENSGGOT00000059927.1">
    <property type="protein sequence ID" value="ENSGGOP00000045005.1"/>
    <property type="gene ID" value="ENSGGOG00000008071.3"/>
</dbReference>
<dbReference type="GeneTree" id="ENSGT00940000156536"/>
<dbReference type="Bgee" id="ENSGGOG00000008071">
    <property type="expression patterns" value="Expressed in adult mammalian kidney and 5 other cell types or tissues"/>
</dbReference>
<dbReference type="AlphaFoldDB" id="A0A2I2ZDC8"/>
<proteinExistence type="predicted"/>
<reference evidence="1" key="3">
    <citation type="submission" date="2025-08" db="UniProtKB">
        <authorList>
            <consortium name="Ensembl"/>
        </authorList>
    </citation>
    <scope>IDENTIFICATION</scope>
</reference>
<dbReference type="SUPFAM" id="SSF54001">
    <property type="entry name" value="Cysteine proteinases"/>
    <property type="match status" value="1"/>
</dbReference>
<reference evidence="2" key="1">
    <citation type="submission" date="2011-05" db="EMBL/GenBank/DDBJ databases">
        <title>Insights into the evolution of the great apes provided by the gorilla genome.</title>
        <authorList>
            <person name="Scally A."/>
        </authorList>
    </citation>
    <scope>NUCLEOTIDE SEQUENCE [LARGE SCALE GENOMIC DNA]</scope>
</reference>
<accession>A0A2I2ZDC8</accession>
<dbReference type="EMBL" id="CABD030080313">
    <property type="status" value="NOT_ANNOTATED_CDS"/>
    <property type="molecule type" value="Genomic_DNA"/>
</dbReference>
<name>A0A2I2ZDC8_GORGO</name>
<reference evidence="1" key="4">
    <citation type="submission" date="2025-09" db="UniProtKB">
        <authorList>
            <consortium name="Ensembl"/>
        </authorList>
    </citation>
    <scope>IDENTIFICATION</scope>
</reference>
<protein>
    <submittedName>
        <fullName evidence="1">Calpain 5</fullName>
    </submittedName>
</protein>
<dbReference type="Proteomes" id="UP000001519">
    <property type="component" value="Chromosome 11"/>
</dbReference>